<dbReference type="GeneID" id="111601877"/>
<dbReference type="InterPro" id="IPR002125">
    <property type="entry name" value="CMP_dCMP_dom"/>
</dbReference>
<dbReference type="KEGG" id="dhe:111601877"/>
<sequence length="221" mass="24993">MQQKRKDLKRCMKRLDALQKELVKHRTCKRLKMCINQLRELQREVERRQPCRTGYPVSESLKLSHPIKLCEYTISFSQLDNCGRELLEDALNARCFAYAPYSNFKVGAAFRSKEGRVFTGCNVENVALTPGCCAERTAMLKGISEGCRVFNAGAVVAYHPSGYTTPCGVCRQFIIEFAKLDIPIYIAQAPESSAPIPLFEDDAEVLVTSIYHLLPHSFSVY</sequence>
<dbReference type="FunFam" id="3.40.140.10:FF:000008">
    <property type="entry name" value="Cytidine deaminase"/>
    <property type="match status" value="1"/>
</dbReference>
<dbReference type="GO" id="GO:0008270">
    <property type="term" value="F:zinc ion binding"/>
    <property type="evidence" value="ECO:0007669"/>
    <property type="project" value="InterPro"/>
</dbReference>
<comment type="cofactor">
    <cofactor evidence="1 11">
        <name>Zn(2+)</name>
        <dbReference type="ChEBI" id="CHEBI:29105"/>
    </cofactor>
</comment>
<dbReference type="RefSeq" id="XP_023174487.1">
    <property type="nucleotide sequence ID" value="XM_023318719.2"/>
</dbReference>
<dbReference type="NCBIfam" id="NF004064">
    <property type="entry name" value="PRK05578.1"/>
    <property type="match status" value="1"/>
</dbReference>
<dbReference type="InterPro" id="IPR016192">
    <property type="entry name" value="APOBEC/CMP_deaminase_Zn-bd"/>
</dbReference>
<feature type="binding site" evidence="11">
    <location>
        <position position="133"/>
    </location>
    <ligand>
        <name>Zn(2+)</name>
        <dbReference type="ChEBI" id="CHEBI:29105"/>
        <note>catalytic</note>
    </ligand>
</feature>
<feature type="domain" description="CMP/dCMP-type deaminase" evidence="12">
    <location>
        <begin position="81"/>
        <end position="196"/>
    </location>
</feature>
<evidence type="ECO:0000256" key="11">
    <source>
        <dbReference type="PIRSR" id="PIRSR606262-3"/>
    </source>
</evidence>
<reference evidence="14" key="1">
    <citation type="submission" date="2025-08" db="UniProtKB">
        <authorList>
            <consortium name="RefSeq"/>
        </authorList>
    </citation>
    <scope>IDENTIFICATION</scope>
    <source>
        <strain evidence="14">15085-1641.00</strain>
        <tissue evidence="14">Whole body</tissue>
    </source>
</reference>
<dbReference type="GO" id="GO:0072527">
    <property type="term" value="P:pyrimidine-containing compound metabolic process"/>
    <property type="evidence" value="ECO:0007669"/>
    <property type="project" value="UniProtKB-ARBA"/>
</dbReference>
<evidence type="ECO:0000259" key="12">
    <source>
        <dbReference type="PROSITE" id="PS51747"/>
    </source>
</evidence>
<dbReference type="InterPro" id="IPR050202">
    <property type="entry name" value="Cyt/Deoxycyt_deaminase"/>
</dbReference>
<dbReference type="GO" id="GO:0042802">
    <property type="term" value="F:identical protein binding"/>
    <property type="evidence" value="ECO:0007669"/>
    <property type="project" value="UniProtKB-ARBA"/>
</dbReference>
<dbReference type="PROSITE" id="PS51747">
    <property type="entry name" value="CYT_DCMP_DEAMINASES_2"/>
    <property type="match status" value="1"/>
</dbReference>
<dbReference type="PANTHER" id="PTHR11644:SF2">
    <property type="entry name" value="CYTIDINE DEAMINASE"/>
    <property type="match status" value="1"/>
</dbReference>
<evidence type="ECO:0000256" key="9">
    <source>
        <dbReference type="ARBA" id="ARBA00049558"/>
    </source>
</evidence>
<evidence type="ECO:0000256" key="4">
    <source>
        <dbReference type="ARBA" id="ARBA00012783"/>
    </source>
</evidence>
<comment type="similarity">
    <text evidence="3">Belongs to the cytidine and deoxycytidylate deaminase family.</text>
</comment>
<comment type="function">
    <text evidence="2">This enzyme scavenges exogenous and endogenous cytidine and 2'-deoxycytidine for UMP synthesis.</text>
</comment>
<dbReference type="Proteomes" id="UP000504633">
    <property type="component" value="Unplaced"/>
</dbReference>
<dbReference type="Gene3D" id="3.40.140.10">
    <property type="entry name" value="Cytidine Deaminase, domain 2"/>
    <property type="match status" value="1"/>
</dbReference>
<dbReference type="PANTHER" id="PTHR11644">
    <property type="entry name" value="CYTIDINE DEAMINASE"/>
    <property type="match status" value="1"/>
</dbReference>
<evidence type="ECO:0000256" key="8">
    <source>
        <dbReference type="ARBA" id="ARBA00032005"/>
    </source>
</evidence>
<dbReference type="Pfam" id="PF00383">
    <property type="entry name" value="dCMP_cyt_deam_1"/>
    <property type="match status" value="1"/>
</dbReference>
<feature type="active site" description="Proton donor" evidence="10">
    <location>
        <position position="135"/>
    </location>
</feature>
<evidence type="ECO:0000313" key="13">
    <source>
        <dbReference type="Proteomes" id="UP000504633"/>
    </source>
</evidence>
<evidence type="ECO:0000256" key="5">
    <source>
        <dbReference type="ARBA" id="ARBA00022723"/>
    </source>
</evidence>
<proteinExistence type="inferred from homology"/>
<dbReference type="PROSITE" id="PS00903">
    <property type="entry name" value="CYT_DCMP_DEAMINASES_1"/>
    <property type="match status" value="1"/>
</dbReference>
<feature type="binding site" evidence="11">
    <location>
        <position position="170"/>
    </location>
    <ligand>
        <name>Zn(2+)</name>
        <dbReference type="ChEBI" id="CHEBI:29105"/>
        <note>catalytic</note>
    </ligand>
</feature>
<dbReference type="InterPro" id="IPR016193">
    <property type="entry name" value="Cytidine_deaminase-like"/>
</dbReference>
<dbReference type="OrthoDB" id="414540at2759"/>
<evidence type="ECO:0000256" key="3">
    <source>
        <dbReference type="ARBA" id="ARBA00006576"/>
    </source>
</evidence>
<keyword evidence="5 11" id="KW-0479">Metal-binding</keyword>
<protein>
    <recommendedName>
        <fullName evidence="4">cytidine deaminase</fullName>
        <ecNumber evidence="4">3.5.4.5</ecNumber>
    </recommendedName>
    <alternativeName>
        <fullName evidence="8">Cytidine aminohydrolase</fullName>
    </alternativeName>
</protein>
<dbReference type="OMA" id="DFPIYIA"/>
<keyword evidence="13" id="KW-1185">Reference proteome</keyword>
<evidence type="ECO:0000256" key="2">
    <source>
        <dbReference type="ARBA" id="ARBA00003949"/>
    </source>
</evidence>
<evidence type="ECO:0000256" key="1">
    <source>
        <dbReference type="ARBA" id="ARBA00001947"/>
    </source>
</evidence>
<keyword evidence="7 11" id="KW-0862">Zinc</keyword>
<gene>
    <name evidence="14" type="primary">LOC111601877</name>
</gene>
<keyword evidence="6" id="KW-0378">Hydrolase</keyword>
<evidence type="ECO:0000313" key="14">
    <source>
        <dbReference type="RefSeq" id="XP_023174487.1"/>
    </source>
</evidence>
<feature type="binding site" evidence="11">
    <location>
        <position position="167"/>
    </location>
    <ligand>
        <name>Zn(2+)</name>
        <dbReference type="ChEBI" id="CHEBI:29105"/>
        <note>catalytic</note>
    </ligand>
</feature>
<dbReference type="GO" id="GO:0055086">
    <property type="term" value="P:nucleobase-containing small molecule metabolic process"/>
    <property type="evidence" value="ECO:0007669"/>
    <property type="project" value="UniProtKB-ARBA"/>
</dbReference>
<evidence type="ECO:0000256" key="6">
    <source>
        <dbReference type="ARBA" id="ARBA00022801"/>
    </source>
</evidence>
<name>A0A6J1MC00_DROHY</name>
<dbReference type="NCBIfam" id="TIGR01354">
    <property type="entry name" value="cyt_deam_tetra"/>
    <property type="match status" value="1"/>
</dbReference>
<dbReference type="CDD" id="cd01283">
    <property type="entry name" value="cytidine_deaminase"/>
    <property type="match status" value="1"/>
</dbReference>
<dbReference type="GO" id="GO:0005829">
    <property type="term" value="C:cytosol"/>
    <property type="evidence" value="ECO:0007669"/>
    <property type="project" value="TreeGrafter"/>
</dbReference>
<accession>A0A6J1MC00</accession>
<evidence type="ECO:0000256" key="7">
    <source>
        <dbReference type="ARBA" id="ARBA00022833"/>
    </source>
</evidence>
<dbReference type="SUPFAM" id="SSF53927">
    <property type="entry name" value="Cytidine deaminase-like"/>
    <property type="match status" value="1"/>
</dbReference>
<dbReference type="InterPro" id="IPR006262">
    <property type="entry name" value="Cyt_deam_tetra"/>
</dbReference>
<comment type="catalytic activity">
    <reaction evidence="9">
        <text>cytidine + H2O + H(+) = uridine + NH4(+)</text>
        <dbReference type="Rhea" id="RHEA:16069"/>
        <dbReference type="ChEBI" id="CHEBI:15377"/>
        <dbReference type="ChEBI" id="CHEBI:15378"/>
        <dbReference type="ChEBI" id="CHEBI:16704"/>
        <dbReference type="ChEBI" id="CHEBI:17562"/>
        <dbReference type="ChEBI" id="CHEBI:28938"/>
        <dbReference type="EC" id="3.5.4.5"/>
    </reaction>
</comment>
<dbReference type="GO" id="GO:0004126">
    <property type="term" value="F:cytidine deaminase activity"/>
    <property type="evidence" value="ECO:0007669"/>
    <property type="project" value="UniProtKB-EC"/>
</dbReference>
<evidence type="ECO:0000256" key="10">
    <source>
        <dbReference type="PIRSR" id="PIRSR606262-1"/>
    </source>
</evidence>
<organism evidence="13 14">
    <name type="scientific">Drosophila hydei</name>
    <name type="common">Fruit fly</name>
    <dbReference type="NCBI Taxonomy" id="7224"/>
    <lineage>
        <taxon>Eukaryota</taxon>
        <taxon>Metazoa</taxon>
        <taxon>Ecdysozoa</taxon>
        <taxon>Arthropoda</taxon>
        <taxon>Hexapoda</taxon>
        <taxon>Insecta</taxon>
        <taxon>Pterygota</taxon>
        <taxon>Neoptera</taxon>
        <taxon>Endopterygota</taxon>
        <taxon>Diptera</taxon>
        <taxon>Brachycera</taxon>
        <taxon>Muscomorpha</taxon>
        <taxon>Ephydroidea</taxon>
        <taxon>Drosophilidae</taxon>
        <taxon>Drosophila</taxon>
    </lineage>
</organism>
<dbReference type="EC" id="3.5.4.5" evidence="4"/>
<dbReference type="AlphaFoldDB" id="A0A6J1MC00"/>